<dbReference type="InterPro" id="IPR043137">
    <property type="entry name" value="GGT_ssub_C"/>
</dbReference>
<dbReference type="AlphaFoldDB" id="A0A1E5G211"/>
<dbReference type="EC" id="3.4.19.13" evidence="11"/>
<dbReference type="EMBL" id="MIJE01000030">
    <property type="protein sequence ID" value="OEF96862.1"/>
    <property type="molecule type" value="Genomic_DNA"/>
</dbReference>
<dbReference type="GO" id="GO:0006750">
    <property type="term" value="P:glutathione biosynthetic process"/>
    <property type="evidence" value="ECO:0007669"/>
    <property type="project" value="UniProtKB-KW"/>
</dbReference>
<evidence type="ECO:0000256" key="10">
    <source>
        <dbReference type="PIRSR" id="PIRSR600101-2"/>
    </source>
</evidence>
<keyword evidence="7 11" id="KW-0012">Acyltransferase</keyword>
<evidence type="ECO:0000256" key="4">
    <source>
        <dbReference type="ARBA" id="ARBA00022679"/>
    </source>
</evidence>
<dbReference type="SUPFAM" id="SSF56235">
    <property type="entry name" value="N-terminal nucleophile aminohydrolases (Ntn hydrolases)"/>
    <property type="match status" value="1"/>
</dbReference>
<feature type="binding site" evidence="10">
    <location>
        <position position="443"/>
    </location>
    <ligand>
        <name>L-glutamate</name>
        <dbReference type="ChEBI" id="CHEBI:29985"/>
    </ligand>
</feature>
<dbReference type="InterPro" id="IPR051792">
    <property type="entry name" value="GGT_bact"/>
</dbReference>
<dbReference type="GO" id="GO:0103068">
    <property type="term" value="F:leukotriene C4 gamma-glutamyl transferase activity"/>
    <property type="evidence" value="ECO:0007669"/>
    <property type="project" value="UniProtKB-EC"/>
</dbReference>
<feature type="active site" description="Nucleophile" evidence="9">
    <location>
        <position position="359"/>
    </location>
</feature>
<feature type="region of interest" description="Disordered" evidence="12">
    <location>
        <begin position="1"/>
        <end position="22"/>
    </location>
</feature>
<dbReference type="NCBIfam" id="TIGR00066">
    <property type="entry name" value="g_glut_trans"/>
    <property type="match status" value="1"/>
</dbReference>
<keyword evidence="5 11" id="KW-0378">Hydrolase</keyword>
<dbReference type="GO" id="GO:0006751">
    <property type="term" value="P:glutathione catabolic process"/>
    <property type="evidence" value="ECO:0007669"/>
    <property type="project" value="UniProtKB-UniRule"/>
</dbReference>
<comment type="subunit">
    <text evidence="11">This enzyme consists of two polypeptide chains, which are synthesized in precursor form from a single polypeptide.</text>
</comment>
<keyword evidence="4 11" id="KW-0808">Transferase</keyword>
<keyword evidence="11" id="KW-0317">Glutathione biosynthesis</keyword>
<dbReference type="InterPro" id="IPR029055">
    <property type="entry name" value="Ntn_hydrolases_N"/>
</dbReference>
<comment type="catalytic activity">
    <reaction evidence="2 11">
        <text>glutathione + H2O = L-cysteinylglycine + L-glutamate</text>
        <dbReference type="Rhea" id="RHEA:28807"/>
        <dbReference type="ChEBI" id="CHEBI:15377"/>
        <dbReference type="ChEBI" id="CHEBI:29985"/>
        <dbReference type="ChEBI" id="CHEBI:57925"/>
        <dbReference type="ChEBI" id="CHEBI:61694"/>
        <dbReference type="EC" id="3.4.19.13"/>
    </reaction>
</comment>
<comment type="catalytic activity">
    <reaction evidence="1 11">
        <text>an S-substituted glutathione + H2O = an S-substituted L-cysteinylglycine + L-glutamate</text>
        <dbReference type="Rhea" id="RHEA:59468"/>
        <dbReference type="ChEBI" id="CHEBI:15377"/>
        <dbReference type="ChEBI" id="CHEBI:29985"/>
        <dbReference type="ChEBI" id="CHEBI:90779"/>
        <dbReference type="ChEBI" id="CHEBI:143103"/>
        <dbReference type="EC" id="3.4.19.13"/>
    </reaction>
</comment>
<organism evidence="13 14">
    <name type="scientific">Desulfuribacillus alkaliarsenatis</name>
    <dbReference type="NCBI Taxonomy" id="766136"/>
    <lineage>
        <taxon>Bacteria</taxon>
        <taxon>Bacillati</taxon>
        <taxon>Bacillota</taxon>
        <taxon>Desulfuribacillia</taxon>
        <taxon>Desulfuribacillales</taxon>
        <taxon>Desulfuribacillaceae</taxon>
        <taxon>Desulfuribacillus</taxon>
    </lineage>
</organism>
<comment type="caution">
    <text evidence="13">The sequence shown here is derived from an EMBL/GenBank/DDBJ whole genome shotgun (WGS) entry which is preliminary data.</text>
</comment>
<dbReference type="GO" id="GO:0036374">
    <property type="term" value="F:glutathione hydrolase activity"/>
    <property type="evidence" value="ECO:0007669"/>
    <property type="project" value="UniProtKB-UniRule"/>
</dbReference>
<evidence type="ECO:0000256" key="3">
    <source>
        <dbReference type="ARBA" id="ARBA00009381"/>
    </source>
</evidence>
<name>A0A1E5G211_9FIRM</name>
<evidence type="ECO:0000256" key="2">
    <source>
        <dbReference type="ARBA" id="ARBA00001089"/>
    </source>
</evidence>
<protein>
    <recommendedName>
        <fullName evidence="11">Glutathione hydrolase proenzyme</fullName>
        <ecNumber evidence="11">2.3.2.2</ecNumber>
        <ecNumber evidence="11">3.4.19.13</ecNumber>
    </recommendedName>
    <component>
        <recommendedName>
            <fullName evidence="11">Glutathione hydrolase large chain</fullName>
        </recommendedName>
    </component>
    <component>
        <recommendedName>
            <fullName evidence="11">Glutathione hydrolase small chain</fullName>
        </recommendedName>
    </component>
</protein>
<dbReference type="PANTHER" id="PTHR43199">
    <property type="entry name" value="GLUTATHIONE HYDROLASE"/>
    <property type="match status" value="1"/>
</dbReference>
<evidence type="ECO:0000313" key="13">
    <source>
        <dbReference type="EMBL" id="OEF96862.1"/>
    </source>
</evidence>
<evidence type="ECO:0000256" key="6">
    <source>
        <dbReference type="ARBA" id="ARBA00023145"/>
    </source>
</evidence>
<keyword evidence="6 11" id="KW-0865">Zymogen</keyword>
<evidence type="ECO:0000256" key="11">
    <source>
        <dbReference type="RuleBase" id="RU368036"/>
    </source>
</evidence>
<sequence length="544" mass="59420">MGVLTMGSGTKTRQKKKTLAMSDKGMVSTASTIATEAGVEILQRGGNAIDAAVAAAFCLGVTEPQASGLGGQSMALLKMANAETSVAVDGSSRSPFSINPSNIPSKRLKLGIKATTVPSTPATLGYLLETYGRLTIEEVLQPAIRAAREGYLITALQHRLLMKEREHLLRDRLASSIFFSNGNALRAGERLVQKSLASTLEQMASSGWRDFYHGQIAEKILTDMQEQGGYFTEIDLQQIPIPIERPVLEGTYRGLKIETFPPPGAGRALVQILNILETFEPEELDLNKTQAILILALAFRAALRDRERMPIDPARYLQSTNQLMVDKGYAAEITDRIKAIVVRIPKDELCAPPKTSGETTHLSVADAEGNMIGITQSIELVFGSKTMAQELGFFYNNYMSAYNYEDMTHPHYFLPGTAPWSSVAPTLVYENNKPRLLLGSPGSERIATSLVQVISRVFDAGEDLATAIAAPRLHSSSSQKVQIEKERFCSETIEHLEKAGFHIVKRGAYSFYLGCVQAILLPHKPEQKFVGVADIRRDGSAKGM</sequence>
<dbReference type="Gene3D" id="3.60.20.40">
    <property type="match status" value="1"/>
</dbReference>
<comment type="catalytic activity">
    <reaction evidence="8 11">
        <text>an N-terminal (5-L-glutamyl)-[peptide] + an alpha-amino acid = 5-L-glutamyl amino acid + an N-terminal L-alpha-aminoacyl-[peptide]</text>
        <dbReference type="Rhea" id="RHEA:23904"/>
        <dbReference type="Rhea" id="RHEA-COMP:9780"/>
        <dbReference type="Rhea" id="RHEA-COMP:9795"/>
        <dbReference type="ChEBI" id="CHEBI:77644"/>
        <dbReference type="ChEBI" id="CHEBI:78597"/>
        <dbReference type="ChEBI" id="CHEBI:78599"/>
        <dbReference type="ChEBI" id="CHEBI:78608"/>
        <dbReference type="EC" id="2.3.2.2"/>
    </reaction>
</comment>
<dbReference type="EC" id="2.3.2.2" evidence="11"/>
<dbReference type="Pfam" id="PF01019">
    <property type="entry name" value="G_glu_transpept"/>
    <property type="match status" value="1"/>
</dbReference>
<feature type="binding site" evidence="10">
    <location>
        <begin position="421"/>
        <end position="422"/>
    </location>
    <ligand>
        <name>L-glutamate</name>
        <dbReference type="ChEBI" id="CHEBI:29985"/>
    </ligand>
</feature>
<proteinExistence type="inferred from homology"/>
<comment type="PTM">
    <text evidence="11">Cleaved by autocatalysis into a large and a small subunit.</text>
</comment>
<evidence type="ECO:0000256" key="5">
    <source>
        <dbReference type="ARBA" id="ARBA00022801"/>
    </source>
</evidence>
<dbReference type="STRING" id="766136.BHF68_06235"/>
<accession>A0A1E5G211</accession>
<dbReference type="PRINTS" id="PR01210">
    <property type="entry name" value="GGTRANSPTASE"/>
</dbReference>
<keyword evidence="14" id="KW-1185">Reference proteome</keyword>
<evidence type="ECO:0000256" key="8">
    <source>
        <dbReference type="ARBA" id="ARBA00047417"/>
    </source>
</evidence>
<dbReference type="InterPro" id="IPR000101">
    <property type="entry name" value="GGT_peptidase"/>
</dbReference>
<evidence type="ECO:0000313" key="14">
    <source>
        <dbReference type="Proteomes" id="UP000094296"/>
    </source>
</evidence>
<comment type="similarity">
    <text evidence="3 11">Belongs to the gamma-glutamyltransferase family.</text>
</comment>
<evidence type="ECO:0000256" key="1">
    <source>
        <dbReference type="ARBA" id="ARBA00001049"/>
    </source>
</evidence>
<reference evidence="13 14" key="1">
    <citation type="submission" date="2016-09" db="EMBL/GenBank/DDBJ databases">
        <title>Draft genome sequence for the type strain of Desulfuribacillus alkaliarsenatis AHT28, an obligately anaerobic, sulfidogenic bacterium isolated from Russian soda lake sediments.</title>
        <authorList>
            <person name="Abin C.A."/>
            <person name="Hollibaugh J.T."/>
        </authorList>
    </citation>
    <scope>NUCLEOTIDE SEQUENCE [LARGE SCALE GENOMIC DNA]</scope>
    <source>
        <strain evidence="13 14">AHT28</strain>
    </source>
</reference>
<dbReference type="Proteomes" id="UP000094296">
    <property type="component" value="Unassembled WGS sequence"/>
</dbReference>
<evidence type="ECO:0000256" key="7">
    <source>
        <dbReference type="ARBA" id="ARBA00023315"/>
    </source>
</evidence>
<gene>
    <name evidence="13" type="ORF">BHF68_06235</name>
</gene>
<evidence type="ECO:0000256" key="9">
    <source>
        <dbReference type="PIRSR" id="PIRSR600101-1"/>
    </source>
</evidence>
<dbReference type="PANTHER" id="PTHR43199:SF1">
    <property type="entry name" value="GLUTATHIONE HYDROLASE PROENZYME"/>
    <property type="match status" value="1"/>
</dbReference>
<dbReference type="Gene3D" id="1.10.246.230">
    <property type="match status" value="1"/>
</dbReference>
<dbReference type="UniPathway" id="UPA00204"/>
<comment type="pathway">
    <text evidence="11">Sulfur metabolism; glutathione metabolism.</text>
</comment>
<evidence type="ECO:0000256" key="12">
    <source>
        <dbReference type="SAM" id="MobiDB-lite"/>
    </source>
</evidence>